<dbReference type="Pfam" id="PF00135">
    <property type="entry name" value="COesterase"/>
    <property type="match status" value="1"/>
</dbReference>
<organism evidence="3 4">
    <name type="scientific">Tenebrio molitor</name>
    <name type="common">Yellow mealworm beetle</name>
    <dbReference type="NCBI Taxonomy" id="7067"/>
    <lineage>
        <taxon>Eukaryota</taxon>
        <taxon>Metazoa</taxon>
        <taxon>Ecdysozoa</taxon>
        <taxon>Arthropoda</taxon>
        <taxon>Hexapoda</taxon>
        <taxon>Insecta</taxon>
        <taxon>Pterygota</taxon>
        <taxon>Neoptera</taxon>
        <taxon>Endopterygota</taxon>
        <taxon>Coleoptera</taxon>
        <taxon>Polyphaga</taxon>
        <taxon>Cucujiformia</taxon>
        <taxon>Tenebrionidae</taxon>
        <taxon>Tenebrio</taxon>
    </lineage>
</organism>
<dbReference type="Gene3D" id="3.40.50.1820">
    <property type="entry name" value="alpha/beta hydrolase"/>
    <property type="match status" value="1"/>
</dbReference>
<dbReference type="PANTHER" id="PTHR11559">
    <property type="entry name" value="CARBOXYLESTERASE"/>
    <property type="match status" value="1"/>
</dbReference>
<keyword evidence="4" id="KW-1185">Reference proteome</keyword>
<sequence>MFSDRMFLVDAETSVRLQAKASSSSVYYYYFSYPGDNNEAKVIDHGDDVKYLYGPVLSPEPLTPDELKMRNILLDMLVSYAKTSIPTIEGVKWNPTAYDKLTYLNISGFRREEIKLETVDELTPRGFWNSLKFEENENLIFFKDEL</sequence>
<name>A0A8J6HV07_TENMO</name>
<keyword evidence="1" id="KW-0325">Glycoprotein</keyword>
<evidence type="ECO:0000259" key="2">
    <source>
        <dbReference type="Pfam" id="PF00135"/>
    </source>
</evidence>
<reference evidence="3" key="1">
    <citation type="journal article" date="2020" name="J Insects Food Feed">
        <title>The yellow mealworm (Tenebrio molitor) genome: a resource for the emerging insects as food and feed industry.</title>
        <authorList>
            <person name="Eriksson T."/>
            <person name="Andere A."/>
            <person name="Kelstrup H."/>
            <person name="Emery V."/>
            <person name="Picard C."/>
        </authorList>
    </citation>
    <scope>NUCLEOTIDE SEQUENCE</scope>
    <source>
        <strain evidence="3">Stoneville</strain>
        <tissue evidence="3">Whole head</tissue>
    </source>
</reference>
<evidence type="ECO:0000313" key="3">
    <source>
        <dbReference type="EMBL" id="KAH0821250.1"/>
    </source>
</evidence>
<evidence type="ECO:0000313" key="4">
    <source>
        <dbReference type="Proteomes" id="UP000719412"/>
    </source>
</evidence>
<dbReference type="Proteomes" id="UP000719412">
    <property type="component" value="Unassembled WGS sequence"/>
</dbReference>
<dbReference type="InterPro" id="IPR029058">
    <property type="entry name" value="AB_hydrolase_fold"/>
</dbReference>
<comment type="caution">
    <text evidence="3">The sequence shown here is derived from an EMBL/GenBank/DDBJ whole genome shotgun (WGS) entry which is preliminary data.</text>
</comment>
<proteinExistence type="predicted"/>
<dbReference type="InterPro" id="IPR050309">
    <property type="entry name" value="Type-B_Carboxylest/Lipase"/>
</dbReference>
<dbReference type="InterPro" id="IPR002018">
    <property type="entry name" value="CarbesteraseB"/>
</dbReference>
<reference evidence="3" key="2">
    <citation type="submission" date="2021-08" db="EMBL/GenBank/DDBJ databases">
        <authorList>
            <person name="Eriksson T."/>
        </authorList>
    </citation>
    <scope>NUCLEOTIDE SEQUENCE</scope>
    <source>
        <strain evidence="3">Stoneville</strain>
        <tissue evidence="3">Whole head</tissue>
    </source>
</reference>
<accession>A0A8J6HV07</accession>
<dbReference type="EMBL" id="JABDTM020008712">
    <property type="protein sequence ID" value="KAH0821250.1"/>
    <property type="molecule type" value="Genomic_DNA"/>
</dbReference>
<dbReference type="SUPFAM" id="SSF53474">
    <property type="entry name" value="alpha/beta-Hydrolases"/>
    <property type="match status" value="1"/>
</dbReference>
<feature type="domain" description="Carboxylesterase type B" evidence="2">
    <location>
        <begin position="1"/>
        <end position="107"/>
    </location>
</feature>
<protein>
    <recommendedName>
        <fullName evidence="2">Carboxylesterase type B domain-containing protein</fullName>
    </recommendedName>
</protein>
<evidence type="ECO:0000256" key="1">
    <source>
        <dbReference type="ARBA" id="ARBA00023180"/>
    </source>
</evidence>
<dbReference type="AlphaFoldDB" id="A0A8J6HV07"/>
<gene>
    <name evidence="3" type="ORF">GEV33_001541</name>
</gene>